<dbReference type="Proteomes" id="UP000029736">
    <property type="component" value="Unassembled WGS sequence"/>
</dbReference>
<evidence type="ECO:0000313" key="2">
    <source>
        <dbReference type="Proteomes" id="UP000029736"/>
    </source>
</evidence>
<comment type="caution">
    <text evidence="1">The sequence shown here is derived from an EMBL/GenBank/DDBJ whole genome shotgun (WGS) entry which is preliminary data.</text>
</comment>
<sequence>MRARLKATIFRLHRRIHKNTRQRRRLKDQVRHRDAMIAKLQAQVRELQAITAPQPVFNCVYPAQMMALAVYIILHGGSLRCAAATAGFYAELMGWHYSAPSWKTASNWVQRCGLHALGLTHGLKGEYVGILDASIEVGKEQLLLLLGVKADAAAQQRPLRIEDVSVLGMEVQQSWTGAAVADFIQRNMRLRPGASLSYVVCDQGANLLAALRSLGLPWVSDCSHVMMNLAKALFKDDVALSRLYAQVGTLRQQLALTDWSFILPPSLRDKDRFLRIFTLVGWMGRIDSYWPMLPASMRARLSFCRGVWLRLRLSQFYSLLALTASVLKSRGLSADSYAEWRAQVNGYRITQHVMTRQANAFIDGMDTYFASYASWYEEGRQVLCCSDIIESIFGRYKNKGGMKAISADVLSIALYNQPITLQFIQQAMKNVTGPQLRQWQKENVCHNRFGLRKRMEKELKSGEG</sequence>
<protein>
    <submittedName>
        <fullName evidence="1">Uncharacterized protein</fullName>
    </submittedName>
</protein>
<keyword evidence="2" id="KW-1185">Reference proteome</keyword>
<dbReference type="RefSeq" id="WP_044221148.1">
    <property type="nucleotide sequence ID" value="NZ_JBKAGJ010000023.1"/>
</dbReference>
<gene>
    <name evidence="1" type="ORF">IX84_13405</name>
</gene>
<name>A0A098S6J0_9BACT</name>
<proteinExistence type="predicted"/>
<dbReference type="OrthoDB" id="1064789at2"/>
<evidence type="ECO:0000313" key="1">
    <source>
        <dbReference type="EMBL" id="KGE87765.1"/>
    </source>
</evidence>
<accession>A0A098S6J0</accession>
<reference evidence="1 2" key="1">
    <citation type="journal article" date="2014" name="Int. J. Syst. Evol. Microbiol.">
        <title>Phaeodactylibacter xiamenensis gen. nov., sp. nov., a member of the family Saprospiraceae isolated from the marine alga Phaeodactylum tricornutum.</title>
        <authorList>
            <person name="Chen Z.Jr."/>
            <person name="Lei X."/>
            <person name="Lai Q."/>
            <person name="Li Y."/>
            <person name="Zhang B."/>
            <person name="Zhang J."/>
            <person name="Zhang H."/>
            <person name="Yang L."/>
            <person name="Zheng W."/>
            <person name="Tian Y."/>
            <person name="Yu Z."/>
            <person name="Xu H.Jr."/>
            <person name="Zheng T."/>
        </authorList>
    </citation>
    <scope>NUCLEOTIDE SEQUENCE [LARGE SCALE GENOMIC DNA]</scope>
    <source>
        <strain evidence="1 2">KD52</strain>
    </source>
</reference>
<dbReference type="AlphaFoldDB" id="A0A098S6J0"/>
<dbReference type="EMBL" id="JPOS01000033">
    <property type="protein sequence ID" value="KGE87765.1"/>
    <property type="molecule type" value="Genomic_DNA"/>
</dbReference>
<organism evidence="1 2">
    <name type="scientific">Phaeodactylibacter xiamenensis</name>
    <dbReference type="NCBI Taxonomy" id="1524460"/>
    <lineage>
        <taxon>Bacteria</taxon>
        <taxon>Pseudomonadati</taxon>
        <taxon>Bacteroidota</taxon>
        <taxon>Saprospiria</taxon>
        <taxon>Saprospirales</taxon>
        <taxon>Haliscomenobacteraceae</taxon>
        <taxon>Phaeodactylibacter</taxon>
    </lineage>
</organism>